<dbReference type="RefSeq" id="WP_126398683.1">
    <property type="nucleotide sequence ID" value="NZ_AP018907.1"/>
</dbReference>
<dbReference type="EMBL" id="AP018907">
    <property type="protein sequence ID" value="BBF92649.1"/>
    <property type="molecule type" value="Genomic_DNA"/>
</dbReference>
<gene>
    <name evidence="1" type="ORF">BLTE_13340</name>
</gene>
<dbReference type="Proteomes" id="UP000266934">
    <property type="component" value="Chromosome"/>
</dbReference>
<name>A0A348FZB6_9HYPH</name>
<accession>A0A348FZB6</accession>
<evidence type="ECO:0000313" key="2">
    <source>
        <dbReference type="Proteomes" id="UP000266934"/>
    </source>
</evidence>
<sequence>MTDKKIVSIAPGAKNGYDLTPEQTRMLNALDQTRQRVLEGRLLSVAIAGYMADDRYMIRWAGYRDAMAACVGSVAKLMHDMCAECAEDDTQNGPRPVK</sequence>
<organism evidence="1 2">
    <name type="scientific">Blastochloris tepida</name>
    <dbReference type="NCBI Taxonomy" id="2233851"/>
    <lineage>
        <taxon>Bacteria</taxon>
        <taxon>Pseudomonadati</taxon>
        <taxon>Pseudomonadota</taxon>
        <taxon>Alphaproteobacteria</taxon>
        <taxon>Hyphomicrobiales</taxon>
        <taxon>Blastochloridaceae</taxon>
        <taxon>Blastochloris</taxon>
    </lineage>
</organism>
<evidence type="ECO:0000313" key="1">
    <source>
        <dbReference type="EMBL" id="BBF92649.1"/>
    </source>
</evidence>
<reference evidence="1 2" key="1">
    <citation type="submission" date="2018-08" db="EMBL/GenBank/DDBJ databases">
        <title>Complete genome sequencing of Blastochloris tepida GI.</title>
        <authorList>
            <person name="Tsukatani Y."/>
            <person name="Mori H."/>
        </authorList>
    </citation>
    <scope>NUCLEOTIDE SEQUENCE [LARGE SCALE GENOMIC DNA]</scope>
    <source>
        <strain evidence="1 2">GI</strain>
    </source>
</reference>
<dbReference type="AlphaFoldDB" id="A0A348FZB6"/>
<dbReference type="KEGG" id="blag:BLTE_13340"/>
<protein>
    <submittedName>
        <fullName evidence="1">Uncharacterized protein</fullName>
    </submittedName>
</protein>
<keyword evidence="2" id="KW-1185">Reference proteome</keyword>
<proteinExistence type="predicted"/>